<accession>A0ACC1MQN0</accession>
<dbReference type="Proteomes" id="UP001143910">
    <property type="component" value="Unassembled WGS sequence"/>
</dbReference>
<protein>
    <submittedName>
        <fullName evidence="1">Uncharacterized protein</fullName>
    </submittedName>
</protein>
<keyword evidence="2" id="KW-1185">Reference proteome</keyword>
<comment type="caution">
    <text evidence="1">The sequence shown here is derived from an EMBL/GenBank/DDBJ whole genome shotgun (WGS) entry which is preliminary data.</text>
</comment>
<dbReference type="EMBL" id="JANJQO010001888">
    <property type="protein sequence ID" value="KAJ2968843.1"/>
    <property type="molecule type" value="Genomic_DNA"/>
</dbReference>
<proteinExistence type="predicted"/>
<evidence type="ECO:0000313" key="1">
    <source>
        <dbReference type="EMBL" id="KAJ2968843.1"/>
    </source>
</evidence>
<reference evidence="1" key="1">
    <citation type="submission" date="2022-08" db="EMBL/GenBank/DDBJ databases">
        <title>Genome Sequence of Lecanicillium fungicola.</title>
        <authorList>
            <person name="Buettner E."/>
        </authorList>
    </citation>
    <scope>NUCLEOTIDE SEQUENCE</scope>
    <source>
        <strain evidence="1">Babe33</strain>
    </source>
</reference>
<name>A0ACC1MQN0_9HYPO</name>
<gene>
    <name evidence="1" type="ORF">NQ176_g8981</name>
</gene>
<organism evidence="1 2">
    <name type="scientific">Zarea fungicola</name>
    <dbReference type="NCBI Taxonomy" id="93591"/>
    <lineage>
        <taxon>Eukaryota</taxon>
        <taxon>Fungi</taxon>
        <taxon>Dikarya</taxon>
        <taxon>Ascomycota</taxon>
        <taxon>Pezizomycotina</taxon>
        <taxon>Sordariomycetes</taxon>
        <taxon>Hypocreomycetidae</taxon>
        <taxon>Hypocreales</taxon>
        <taxon>Cordycipitaceae</taxon>
        <taxon>Zarea</taxon>
    </lineage>
</organism>
<sequence length="150" mass="16931">MVIGSLFAIPQYHWFHVLARIFNYKSKALSIAAKVLFGQFTFAIAFPTYFFGMQALLSGENLARTLQRLKDTVPLSWQNSWKVWPAAMAFNLTYVPLEYRALFSGLVAIGWQTYLSWMNRQAEMKEKANQDATQELEVLAAAPVATSVAA</sequence>
<evidence type="ECO:0000313" key="2">
    <source>
        <dbReference type="Proteomes" id="UP001143910"/>
    </source>
</evidence>